<accession>A0A2M4DI49</accession>
<name>A0A2M4DI49_ANODA</name>
<protein>
    <submittedName>
        <fullName evidence="2">Putative secreted protein</fullName>
    </submittedName>
</protein>
<evidence type="ECO:0000313" key="2">
    <source>
        <dbReference type="EMBL" id="MBW77244.1"/>
    </source>
</evidence>
<dbReference type="AlphaFoldDB" id="A0A2M4DI49"/>
<reference evidence="2" key="1">
    <citation type="submission" date="2018-01" db="EMBL/GenBank/DDBJ databases">
        <title>An insight into the sialome of Amazonian anophelines.</title>
        <authorList>
            <person name="Ribeiro J.M."/>
            <person name="Scarpassa V."/>
            <person name="Calvo E."/>
        </authorList>
    </citation>
    <scope>NUCLEOTIDE SEQUENCE</scope>
</reference>
<dbReference type="EMBL" id="GGFL01013066">
    <property type="protein sequence ID" value="MBW77244.1"/>
    <property type="molecule type" value="Transcribed_RNA"/>
</dbReference>
<evidence type="ECO:0000256" key="1">
    <source>
        <dbReference type="SAM" id="SignalP"/>
    </source>
</evidence>
<proteinExistence type="predicted"/>
<keyword evidence="1" id="KW-0732">Signal</keyword>
<feature type="signal peptide" evidence="1">
    <location>
        <begin position="1"/>
        <end position="20"/>
    </location>
</feature>
<feature type="chain" id="PRO_5014695247" evidence="1">
    <location>
        <begin position="21"/>
        <end position="74"/>
    </location>
</feature>
<organism evidence="2">
    <name type="scientific">Anopheles darlingi</name>
    <name type="common">Mosquito</name>
    <dbReference type="NCBI Taxonomy" id="43151"/>
    <lineage>
        <taxon>Eukaryota</taxon>
        <taxon>Metazoa</taxon>
        <taxon>Ecdysozoa</taxon>
        <taxon>Arthropoda</taxon>
        <taxon>Hexapoda</taxon>
        <taxon>Insecta</taxon>
        <taxon>Pterygota</taxon>
        <taxon>Neoptera</taxon>
        <taxon>Endopterygota</taxon>
        <taxon>Diptera</taxon>
        <taxon>Nematocera</taxon>
        <taxon>Culicoidea</taxon>
        <taxon>Culicidae</taxon>
        <taxon>Anophelinae</taxon>
        <taxon>Anopheles</taxon>
    </lineage>
</organism>
<sequence>MPALVCLHSKCIILALIARAKKVKWSCDDAVSPSGVNMKQLTQMMIESLIADRVRVQFECCLGHCDVFGCASDS</sequence>